<evidence type="ECO:0000259" key="6">
    <source>
        <dbReference type="PROSITE" id="PS50111"/>
    </source>
</evidence>
<protein>
    <submittedName>
        <fullName evidence="8">Methyl-accepting chemotaxis protein</fullName>
    </submittedName>
</protein>
<dbReference type="GO" id="GO:0006935">
    <property type="term" value="P:chemotaxis"/>
    <property type="evidence" value="ECO:0007669"/>
    <property type="project" value="InterPro"/>
</dbReference>
<proteinExistence type="inferred from homology"/>
<evidence type="ECO:0000256" key="5">
    <source>
        <dbReference type="SAM" id="Phobius"/>
    </source>
</evidence>
<dbReference type="GO" id="GO:0007165">
    <property type="term" value="P:signal transduction"/>
    <property type="evidence" value="ECO:0007669"/>
    <property type="project" value="UniProtKB-KW"/>
</dbReference>
<evidence type="ECO:0000256" key="4">
    <source>
        <dbReference type="PROSITE-ProRule" id="PRU00284"/>
    </source>
</evidence>
<dbReference type="CDD" id="cd06225">
    <property type="entry name" value="HAMP"/>
    <property type="match status" value="1"/>
</dbReference>
<feature type="domain" description="Methyl-accepting transducer" evidence="6">
    <location>
        <begin position="402"/>
        <end position="638"/>
    </location>
</feature>
<comment type="similarity">
    <text evidence="3">Belongs to the methyl-accepting chemotaxis (MCP) protein family.</text>
</comment>
<dbReference type="InterPro" id="IPR004089">
    <property type="entry name" value="MCPsignal_dom"/>
</dbReference>
<evidence type="ECO:0000313" key="8">
    <source>
        <dbReference type="EMBL" id="NLR76787.1"/>
    </source>
</evidence>
<comment type="subcellular location">
    <subcellularLocation>
        <location evidence="1">Membrane</location>
    </subcellularLocation>
</comment>
<dbReference type="PROSITE" id="PS50111">
    <property type="entry name" value="CHEMOTAXIS_TRANSDUC_2"/>
    <property type="match status" value="1"/>
</dbReference>
<keyword evidence="5" id="KW-0812">Transmembrane</keyword>
<dbReference type="SUPFAM" id="SSF58104">
    <property type="entry name" value="Methyl-accepting chemotaxis protein (MCP) signaling domain"/>
    <property type="match status" value="1"/>
</dbReference>
<evidence type="ECO:0000256" key="2">
    <source>
        <dbReference type="ARBA" id="ARBA00023224"/>
    </source>
</evidence>
<name>A0A847SD68_9NEIS</name>
<keyword evidence="5" id="KW-0472">Membrane</keyword>
<dbReference type="Proteomes" id="UP000587991">
    <property type="component" value="Unassembled WGS sequence"/>
</dbReference>
<dbReference type="SMART" id="SM00304">
    <property type="entry name" value="HAMP"/>
    <property type="match status" value="1"/>
</dbReference>
<evidence type="ECO:0000256" key="3">
    <source>
        <dbReference type="ARBA" id="ARBA00029447"/>
    </source>
</evidence>
<dbReference type="PROSITE" id="PS50885">
    <property type="entry name" value="HAMP"/>
    <property type="match status" value="1"/>
</dbReference>
<evidence type="ECO:0000256" key="1">
    <source>
        <dbReference type="ARBA" id="ARBA00004370"/>
    </source>
</evidence>
<organism evidence="8 9">
    <name type="scientific">Leeia aquatica</name>
    <dbReference type="NCBI Taxonomy" id="2725557"/>
    <lineage>
        <taxon>Bacteria</taxon>
        <taxon>Pseudomonadati</taxon>
        <taxon>Pseudomonadota</taxon>
        <taxon>Betaproteobacteria</taxon>
        <taxon>Neisseriales</taxon>
        <taxon>Leeiaceae</taxon>
        <taxon>Leeia</taxon>
    </lineage>
</organism>
<dbReference type="RefSeq" id="WP_168878464.1">
    <property type="nucleotide sequence ID" value="NZ_JABAIM010000005.1"/>
</dbReference>
<dbReference type="EMBL" id="JABAIM010000005">
    <property type="protein sequence ID" value="NLR76787.1"/>
    <property type="molecule type" value="Genomic_DNA"/>
</dbReference>
<feature type="domain" description="HAMP" evidence="7">
    <location>
        <begin position="345"/>
        <end position="397"/>
    </location>
</feature>
<sequence length="674" mass="72325">MKSLFRPAVSLFNRLGYSRKFLLFALLMLVPIVVLLLMLNQAMQDDIHFANKERDGLVLLAPANDLLALVARRRGLVTGVAMGDKKTMPAALQAHDQKVVQALKALEQAEQSLSDRLGTGAEFQKLKTALQTLPKPNGADAEANRKTNAAAVNAVARYISAVGDKSNLILDPELTSYYLMDTVVGRLPYLQESVGEVEDLATGVLVRSFPDVSEKDPMQISLYTLLPNMDTVTGNQQRLLELAPTLKGALSGPTSSLEADVKALRDVYGKEVVGTLAYTLPVAELTKKVDAVSTGIHALSKAIYPQLDRLLSERIARSEGKLMLAFMVIAVVVVVAVYLFIGAFFSIVRAINQLETASSQMASGKLSVRVELEAKDETARVAASFNHMADQFSQLLRQASGSAVAVADASRALSSNASSIVDGTTRQGEAVMAASSAVEQMSASIGAVSDSVTDTVKIAGRASSLSQEGQRAVHDVEREIHAVADSVRQAAQTVQSLAQQSADIGQIVNVIKEVADQTNLLALNAAIEAARAGEQGRGFAVVADEVRKLAERTTQATSEINQKIQGVQHQVKVTVDTMMVGNNRVGQCEQLAQQAAESLTAIYQQAQAAQERIQQIAVAAEQQNTASHNIAANIQDIADMADRNRAVVEQTAEAIRGMEVRVTELNQSVQRFEL</sequence>
<dbReference type="SMART" id="SM00283">
    <property type="entry name" value="MA"/>
    <property type="match status" value="1"/>
</dbReference>
<accession>A0A847SD68</accession>
<reference evidence="8 9" key="1">
    <citation type="submission" date="2020-04" db="EMBL/GenBank/DDBJ databases">
        <title>Draft genome of Leeia sp. IMCC25680.</title>
        <authorList>
            <person name="Song J."/>
            <person name="Cho J.-C."/>
        </authorList>
    </citation>
    <scope>NUCLEOTIDE SEQUENCE [LARGE SCALE GENOMIC DNA]</scope>
    <source>
        <strain evidence="8 9">IMCC25680</strain>
    </source>
</reference>
<dbReference type="PRINTS" id="PR00260">
    <property type="entry name" value="CHEMTRNSDUCR"/>
</dbReference>
<dbReference type="AlphaFoldDB" id="A0A847SD68"/>
<dbReference type="PANTHER" id="PTHR32089:SF112">
    <property type="entry name" value="LYSOZYME-LIKE PROTEIN-RELATED"/>
    <property type="match status" value="1"/>
</dbReference>
<dbReference type="Pfam" id="PF00672">
    <property type="entry name" value="HAMP"/>
    <property type="match status" value="1"/>
</dbReference>
<dbReference type="InterPro" id="IPR003660">
    <property type="entry name" value="HAMP_dom"/>
</dbReference>
<keyword evidence="5" id="KW-1133">Transmembrane helix</keyword>
<dbReference type="GO" id="GO:0004888">
    <property type="term" value="F:transmembrane signaling receptor activity"/>
    <property type="evidence" value="ECO:0007669"/>
    <property type="project" value="InterPro"/>
</dbReference>
<dbReference type="InterPro" id="IPR004090">
    <property type="entry name" value="Chemotax_Me-accpt_rcpt"/>
</dbReference>
<feature type="transmembrane region" description="Helical" evidence="5">
    <location>
        <begin position="322"/>
        <end position="348"/>
    </location>
</feature>
<feature type="transmembrane region" description="Helical" evidence="5">
    <location>
        <begin position="20"/>
        <end position="39"/>
    </location>
</feature>
<keyword evidence="9" id="KW-1185">Reference proteome</keyword>
<gene>
    <name evidence="8" type="ORF">HF682_16590</name>
</gene>
<evidence type="ECO:0000313" key="9">
    <source>
        <dbReference type="Proteomes" id="UP000587991"/>
    </source>
</evidence>
<dbReference type="PANTHER" id="PTHR32089">
    <property type="entry name" value="METHYL-ACCEPTING CHEMOTAXIS PROTEIN MCPB"/>
    <property type="match status" value="1"/>
</dbReference>
<keyword evidence="2 4" id="KW-0807">Transducer</keyword>
<dbReference type="Gene3D" id="1.10.287.950">
    <property type="entry name" value="Methyl-accepting chemotaxis protein"/>
    <property type="match status" value="1"/>
</dbReference>
<dbReference type="FunFam" id="1.10.287.950:FF:000001">
    <property type="entry name" value="Methyl-accepting chemotaxis sensory transducer"/>
    <property type="match status" value="1"/>
</dbReference>
<evidence type="ECO:0000259" key="7">
    <source>
        <dbReference type="PROSITE" id="PS50885"/>
    </source>
</evidence>
<dbReference type="CDD" id="cd11386">
    <property type="entry name" value="MCP_signal"/>
    <property type="match status" value="1"/>
</dbReference>
<dbReference type="Pfam" id="PF00015">
    <property type="entry name" value="MCPsignal"/>
    <property type="match status" value="1"/>
</dbReference>
<dbReference type="GO" id="GO:0016020">
    <property type="term" value="C:membrane"/>
    <property type="evidence" value="ECO:0007669"/>
    <property type="project" value="UniProtKB-SubCell"/>
</dbReference>
<comment type="caution">
    <text evidence="8">The sequence shown here is derived from an EMBL/GenBank/DDBJ whole genome shotgun (WGS) entry which is preliminary data.</text>
</comment>